<feature type="binding site" evidence="16">
    <location>
        <position position="57"/>
    </location>
    <ligand>
        <name>substrate</name>
    </ligand>
</feature>
<name>A0A317MY84_9GAMM</name>
<organism evidence="20 21">
    <name type="scientific">Plasticicumulans acidivorans</name>
    <dbReference type="NCBI Taxonomy" id="886464"/>
    <lineage>
        <taxon>Bacteria</taxon>
        <taxon>Pseudomonadati</taxon>
        <taxon>Pseudomonadota</taxon>
        <taxon>Gammaproteobacteria</taxon>
        <taxon>Candidatus Competibacteraceae</taxon>
        <taxon>Plasticicumulans</taxon>
    </lineage>
</organism>
<evidence type="ECO:0000256" key="12">
    <source>
        <dbReference type="ARBA" id="ARBA00022932"/>
    </source>
</evidence>
<dbReference type="InterPro" id="IPR013520">
    <property type="entry name" value="Ribonucl_H"/>
</dbReference>
<protein>
    <recommendedName>
        <fullName evidence="3 18">DNA polymerase III subunit epsilon</fullName>
        <ecNumber evidence="2 18">2.7.7.7</ecNumber>
    </recommendedName>
</protein>
<evidence type="ECO:0000256" key="11">
    <source>
        <dbReference type="ARBA" id="ARBA00022842"/>
    </source>
</evidence>
<evidence type="ECO:0000256" key="7">
    <source>
        <dbReference type="ARBA" id="ARBA00022722"/>
    </source>
</evidence>
<dbReference type="InterPro" id="IPR012337">
    <property type="entry name" value="RNaseH-like_sf"/>
</dbReference>
<gene>
    <name evidence="18" type="primary">dnaQ</name>
    <name evidence="20" type="ORF">C7443_10754</name>
</gene>
<dbReference type="FunFam" id="3.30.420.10:FF:000012">
    <property type="entry name" value="DNA polymerase III subunit epsilon"/>
    <property type="match status" value="1"/>
</dbReference>
<dbReference type="SMART" id="SM00479">
    <property type="entry name" value="EXOIII"/>
    <property type="match status" value="1"/>
</dbReference>
<keyword evidence="11 17" id="KW-0460">Magnesium</keyword>
<dbReference type="GO" id="GO:0003677">
    <property type="term" value="F:DNA binding"/>
    <property type="evidence" value="ECO:0007669"/>
    <property type="project" value="InterPro"/>
</dbReference>
<feature type="binding site" evidence="17">
    <location>
        <position position="158"/>
    </location>
    <ligand>
        <name>a divalent metal cation</name>
        <dbReference type="ChEBI" id="CHEBI:60240"/>
        <label>1</label>
        <note>catalytic</note>
    </ligand>
</feature>
<evidence type="ECO:0000256" key="8">
    <source>
        <dbReference type="ARBA" id="ARBA00022723"/>
    </source>
</evidence>
<evidence type="ECO:0000256" key="5">
    <source>
        <dbReference type="ARBA" id="ARBA00022695"/>
    </source>
</evidence>
<dbReference type="RefSeq" id="WP_110018972.1">
    <property type="nucleotide sequence ID" value="NZ_QGTJ01000007.1"/>
</dbReference>
<evidence type="ECO:0000256" key="10">
    <source>
        <dbReference type="ARBA" id="ARBA00022839"/>
    </source>
</evidence>
<evidence type="ECO:0000256" key="17">
    <source>
        <dbReference type="PIRSR" id="PIRSR606309-3"/>
    </source>
</evidence>
<dbReference type="NCBIfam" id="NF004316">
    <property type="entry name" value="PRK05711.1"/>
    <property type="match status" value="1"/>
</dbReference>
<sequence>MRQVVLDTETTGLDPALGHRIIEIGCVEIDGRRPTGRTFHCYINPQRGVDAGAVEVHGLTNAFLADKPVFADIAQGFLHFIDDAQLIIHNAAFDIGFINHEFSRLPFSERNIADSWNVLDTLQLARDKHPGQRNTLDALCRRYGVDNSKRNLHGALLDARILADVYLAMTGGQVAMTLEVEQVSEVTAQVVQVEMTEFVLPADRPALRVVAADEGSLIAHEAMLDMVERSVRSNSCFWRGRRAVEG</sequence>
<comment type="caution">
    <text evidence="20">The sequence shown here is derived from an EMBL/GenBank/DDBJ whole genome shotgun (WGS) entry which is preliminary data.</text>
</comment>
<evidence type="ECO:0000256" key="18">
    <source>
        <dbReference type="RuleBase" id="RU364087"/>
    </source>
</evidence>
<evidence type="ECO:0000256" key="6">
    <source>
        <dbReference type="ARBA" id="ARBA00022705"/>
    </source>
</evidence>
<dbReference type="GO" id="GO:0045004">
    <property type="term" value="P:DNA replication proofreading"/>
    <property type="evidence" value="ECO:0007669"/>
    <property type="project" value="TreeGrafter"/>
</dbReference>
<keyword evidence="13 17" id="KW-0464">Manganese</keyword>
<dbReference type="GO" id="GO:0046872">
    <property type="term" value="F:metal ion binding"/>
    <property type="evidence" value="ECO:0007669"/>
    <property type="project" value="UniProtKB-KW"/>
</dbReference>
<dbReference type="EMBL" id="QGTJ01000007">
    <property type="protein sequence ID" value="PWV60481.1"/>
    <property type="molecule type" value="Genomic_DNA"/>
</dbReference>
<dbReference type="Pfam" id="PF00929">
    <property type="entry name" value="RNase_T"/>
    <property type="match status" value="1"/>
</dbReference>
<evidence type="ECO:0000313" key="21">
    <source>
        <dbReference type="Proteomes" id="UP000246569"/>
    </source>
</evidence>
<dbReference type="Gene3D" id="3.30.420.10">
    <property type="entry name" value="Ribonuclease H-like superfamily/Ribonuclease H"/>
    <property type="match status" value="1"/>
</dbReference>
<keyword evidence="5 18" id="KW-0548">Nucleotidyltransferase</keyword>
<dbReference type="PANTHER" id="PTHR30231:SF41">
    <property type="entry name" value="DNA POLYMERASE III SUBUNIT EPSILON"/>
    <property type="match status" value="1"/>
</dbReference>
<feature type="binding site" evidence="17">
    <location>
        <position position="7"/>
    </location>
    <ligand>
        <name>a divalent metal cation</name>
        <dbReference type="ChEBI" id="CHEBI:60240"/>
        <label>1</label>
        <note>catalytic</note>
    </ligand>
</feature>
<feature type="active site" description="Proton acceptor" evidence="15">
    <location>
        <position position="153"/>
    </location>
</feature>
<comment type="function">
    <text evidence="18">DNA polymerase III is a complex, multichain enzyme responsible for most of the replicative synthesis in bacteria. The epsilon subunit contain the editing function and is a proofreading 3'-5' exonuclease.</text>
</comment>
<comment type="cofactor">
    <cofactor evidence="1 18">
        <name>Mn(2+)</name>
        <dbReference type="ChEBI" id="CHEBI:29035"/>
    </cofactor>
</comment>
<feature type="binding site" evidence="17">
    <location>
        <position position="9"/>
    </location>
    <ligand>
        <name>a divalent metal cation</name>
        <dbReference type="ChEBI" id="CHEBI:60240"/>
        <label>1</label>
        <note>catalytic</note>
    </ligand>
</feature>
<keyword evidence="10 18" id="KW-0269">Exonuclease</keyword>
<keyword evidence="4 18" id="KW-0808">Transferase</keyword>
<reference evidence="20 21" key="1">
    <citation type="submission" date="2018-05" db="EMBL/GenBank/DDBJ databases">
        <title>Genomic Encyclopedia of Type Strains, Phase IV (KMG-IV): sequencing the most valuable type-strain genomes for metagenomic binning, comparative biology and taxonomic classification.</title>
        <authorList>
            <person name="Goeker M."/>
        </authorList>
    </citation>
    <scope>NUCLEOTIDE SEQUENCE [LARGE SCALE GENOMIC DNA]</scope>
    <source>
        <strain evidence="20 21">DSM 23606</strain>
    </source>
</reference>
<dbReference type="EC" id="2.7.7.7" evidence="2 18"/>
<keyword evidence="8 17" id="KW-0479">Metal-binding</keyword>
<dbReference type="GO" id="GO:0005829">
    <property type="term" value="C:cytosol"/>
    <property type="evidence" value="ECO:0007669"/>
    <property type="project" value="TreeGrafter"/>
</dbReference>
<evidence type="ECO:0000256" key="13">
    <source>
        <dbReference type="ARBA" id="ARBA00023211"/>
    </source>
</evidence>
<evidence type="ECO:0000259" key="19">
    <source>
        <dbReference type="SMART" id="SM00479"/>
    </source>
</evidence>
<dbReference type="NCBIfam" id="TIGR00573">
    <property type="entry name" value="dnaq"/>
    <property type="match status" value="1"/>
</dbReference>
<evidence type="ECO:0000256" key="1">
    <source>
        <dbReference type="ARBA" id="ARBA00001936"/>
    </source>
</evidence>
<evidence type="ECO:0000256" key="14">
    <source>
        <dbReference type="ARBA" id="ARBA00049244"/>
    </source>
</evidence>
<dbReference type="InterPro" id="IPR036397">
    <property type="entry name" value="RNaseH_sf"/>
</dbReference>
<evidence type="ECO:0000256" key="9">
    <source>
        <dbReference type="ARBA" id="ARBA00022801"/>
    </source>
</evidence>
<feature type="binding site" evidence="16">
    <location>
        <position position="9"/>
    </location>
    <ligand>
        <name>substrate</name>
    </ligand>
</feature>
<keyword evidence="6 18" id="KW-0235">DNA replication</keyword>
<evidence type="ECO:0000256" key="16">
    <source>
        <dbReference type="PIRSR" id="PIRSR606309-2"/>
    </source>
</evidence>
<dbReference type="SUPFAM" id="SSF53098">
    <property type="entry name" value="Ribonuclease H-like"/>
    <property type="match status" value="1"/>
</dbReference>
<evidence type="ECO:0000256" key="3">
    <source>
        <dbReference type="ARBA" id="ARBA00020352"/>
    </source>
</evidence>
<proteinExistence type="predicted"/>
<dbReference type="GO" id="GO:0008408">
    <property type="term" value="F:3'-5' exonuclease activity"/>
    <property type="evidence" value="ECO:0007669"/>
    <property type="project" value="TreeGrafter"/>
</dbReference>
<evidence type="ECO:0000256" key="2">
    <source>
        <dbReference type="ARBA" id="ARBA00012417"/>
    </source>
</evidence>
<feature type="domain" description="Exonuclease" evidence="19">
    <location>
        <begin position="2"/>
        <end position="175"/>
    </location>
</feature>
<dbReference type="Proteomes" id="UP000246569">
    <property type="component" value="Unassembled WGS sequence"/>
</dbReference>
<keyword evidence="9 18" id="KW-0378">Hydrolase</keyword>
<feature type="binding site" evidence="16">
    <location>
        <position position="158"/>
    </location>
    <ligand>
        <name>substrate</name>
    </ligand>
</feature>
<keyword evidence="12 18" id="KW-0239">DNA-directed DNA polymerase</keyword>
<dbReference type="CDD" id="cd06131">
    <property type="entry name" value="DNA_pol_III_epsilon_Ecoli_like"/>
    <property type="match status" value="1"/>
</dbReference>
<feature type="binding site" evidence="16">
    <location>
        <position position="7"/>
    </location>
    <ligand>
        <name>substrate</name>
    </ligand>
</feature>
<accession>A0A317MY84</accession>
<dbReference type="OrthoDB" id="9804290at2"/>
<evidence type="ECO:0000256" key="4">
    <source>
        <dbReference type="ARBA" id="ARBA00022679"/>
    </source>
</evidence>
<keyword evidence="7 18" id="KW-0540">Nuclease</keyword>
<comment type="subunit">
    <text evidence="18">DNA polymerase III contains a core (composed of alpha, epsilon and theta chains) that associates with a tau subunit. This core dimerizes to form the POLIII' complex. PolIII' associates with the gamma complex (composed of gamma, delta, delta', psi and chi chains) and with the beta chain to form the complete DNA polymerase III complex.</text>
</comment>
<evidence type="ECO:0000256" key="15">
    <source>
        <dbReference type="PIRSR" id="PIRSR606309-1"/>
    </source>
</evidence>
<keyword evidence="21" id="KW-1185">Reference proteome</keyword>
<dbReference type="NCBIfam" id="TIGR01406">
    <property type="entry name" value="dnaQ_proteo"/>
    <property type="match status" value="1"/>
</dbReference>
<evidence type="ECO:0000313" key="20">
    <source>
        <dbReference type="EMBL" id="PWV60481.1"/>
    </source>
</evidence>
<comment type="catalytic activity">
    <reaction evidence="14 18">
        <text>DNA(n) + a 2'-deoxyribonucleoside 5'-triphosphate = DNA(n+1) + diphosphate</text>
        <dbReference type="Rhea" id="RHEA:22508"/>
        <dbReference type="Rhea" id="RHEA-COMP:17339"/>
        <dbReference type="Rhea" id="RHEA-COMP:17340"/>
        <dbReference type="ChEBI" id="CHEBI:33019"/>
        <dbReference type="ChEBI" id="CHEBI:61560"/>
        <dbReference type="ChEBI" id="CHEBI:173112"/>
        <dbReference type="EC" id="2.7.7.7"/>
    </reaction>
</comment>
<dbReference type="GO" id="GO:0003887">
    <property type="term" value="F:DNA-directed DNA polymerase activity"/>
    <property type="evidence" value="ECO:0007669"/>
    <property type="project" value="UniProtKB-KW"/>
</dbReference>
<comment type="cofactor">
    <cofactor evidence="17">
        <name>Mg(2+)</name>
        <dbReference type="ChEBI" id="CHEBI:18420"/>
    </cofactor>
    <cofactor evidence="17">
        <name>Mn(2+)</name>
        <dbReference type="ChEBI" id="CHEBI:29035"/>
    </cofactor>
    <text evidence="17">Binds 2 divalent metal cations. Magnesium or manganese.</text>
</comment>
<dbReference type="AlphaFoldDB" id="A0A317MY84"/>
<dbReference type="InterPro" id="IPR006309">
    <property type="entry name" value="DnaQ_proteo"/>
</dbReference>
<dbReference type="PANTHER" id="PTHR30231">
    <property type="entry name" value="DNA POLYMERASE III SUBUNIT EPSILON"/>
    <property type="match status" value="1"/>
</dbReference>
<dbReference type="InterPro" id="IPR006054">
    <property type="entry name" value="DnaQ"/>
</dbReference>